<protein>
    <submittedName>
        <fullName evidence="2">Uncharacterized protein</fullName>
    </submittedName>
</protein>
<evidence type="ECO:0000256" key="1">
    <source>
        <dbReference type="SAM" id="SignalP"/>
    </source>
</evidence>
<keyword evidence="1" id="KW-0732">Signal</keyword>
<name>A0A9P7K852_9AGAR</name>
<evidence type="ECO:0000313" key="2">
    <source>
        <dbReference type="EMBL" id="KAG5639809.1"/>
    </source>
</evidence>
<reference evidence="2" key="2">
    <citation type="submission" date="2021-10" db="EMBL/GenBank/DDBJ databases">
        <title>Phylogenomics reveals ancestral predisposition of the termite-cultivated fungus Termitomyces towards a domesticated lifestyle.</title>
        <authorList>
            <person name="Auxier B."/>
            <person name="Grum-Grzhimaylo A."/>
            <person name="Cardenas M.E."/>
            <person name="Lodge J.D."/>
            <person name="Laessoe T."/>
            <person name="Pedersen O."/>
            <person name="Smith M.E."/>
            <person name="Kuyper T.W."/>
            <person name="Franco-Molano E.A."/>
            <person name="Baroni T.J."/>
            <person name="Aanen D.K."/>
        </authorList>
    </citation>
    <scope>NUCLEOTIDE SEQUENCE</scope>
    <source>
        <strain evidence="2">AP01</strain>
        <tissue evidence="2">Mycelium</tissue>
    </source>
</reference>
<feature type="signal peptide" evidence="1">
    <location>
        <begin position="1"/>
        <end position="23"/>
    </location>
</feature>
<proteinExistence type="predicted"/>
<comment type="caution">
    <text evidence="2">The sequence shown here is derived from an EMBL/GenBank/DDBJ whole genome shotgun (WGS) entry which is preliminary data.</text>
</comment>
<sequence>MTFLILPDLILLSLEVSVPRTFGGLLDNPSTITEFQFPLLQYLDIDGWNFVDLHRNALWWTEDLLNTRHLSDLTVAHYRPTQGIHGEGPFETLSAFPLFKSVASSTLGDLEFEFF</sequence>
<dbReference type="OrthoDB" id="3001771at2759"/>
<dbReference type="EMBL" id="JABCKV010002045">
    <property type="protein sequence ID" value="KAG5639809.1"/>
    <property type="molecule type" value="Genomic_DNA"/>
</dbReference>
<dbReference type="AlphaFoldDB" id="A0A9P7K852"/>
<keyword evidence="3" id="KW-1185">Reference proteome</keyword>
<dbReference type="Proteomes" id="UP000775547">
    <property type="component" value="Unassembled WGS sequence"/>
</dbReference>
<organism evidence="2 3">
    <name type="scientific">Asterophora parasitica</name>
    <dbReference type="NCBI Taxonomy" id="117018"/>
    <lineage>
        <taxon>Eukaryota</taxon>
        <taxon>Fungi</taxon>
        <taxon>Dikarya</taxon>
        <taxon>Basidiomycota</taxon>
        <taxon>Agaricomycotina</taxon>
        <taxon>Agaricomycetes</taxon>
        <taxon>Agaricomycetidae</taxon>
        <taxon>Agaricales</taxon>
        <taxon>Tricholomatineae</taxon>
        <taxon>Lyophyllaceae</taxon>
        <taxon>Asterophora</taxon>
    </lineage>
</organism>
<gene>
    <name evidence="2" type="ORF">DXG03_003383</name>
</gene>
<accession>A0A9P7K852</accession>
<feature type="chain" id="PRO_5040458183" evidence="1">
    <location>
        <begin position="24"/>
        <end position="115"/>
    </location>
</feature>
<evidence type="ECO:0000313" key="3">
    <source>
        <dbReference type="Proteomes" id="UP000775547"/>
    </source>
</evidence>
<reference evidence="2" key="1">
    <citation type="submission" date="2020-07" db="EMBL/GenBank/DDBJ databases">
        <authorList>
            <person name="Nieuwenhuis M."/>
            <person name="Van De Peppel L.J.J."/>
        </authorList>
    </citation>
    <scope>NUCLEOTIDE SEQUENCE</scope>
    <source>
        <strain evidence="2">AP01</strain>
        <tissue evidence="2">Mycelium</tissue>
    </source>
</reference>
<feature type="non-terminal residue" evidence="2">
    <location>
        <position position="115"/>
    </location>
</feature>